<dbReference type="Proteomes" id="UP001139068">
    <property type="component" value="Unassembled WGS sequence"/>
</dbReference>
<proteinExistence type="predicted"/>
<comment type="caution">
    <text evidence="1">The sequence shown here is derived from an EMBL/GenBank/DDBJ whole genome shotgun (WGS) entry which is preliminary data.</text>
</comment>
<organism evidence="1 2">
    <name type="scientific">Candidatus Mycolicibacterium alkanivorans</name>
    <dbReference type="NCBI Taxonomy" id="2954114"/>
    <lineage>
        <taxon>Bacteria</taxon>
        <taxon>Bacillati</taxon>
        <taxon>Actinomycetota</taxon>
        <taxon>Actinomycetes</taxon>
        <taxon>Mycobacteriales</taxon>
        <taxon>Mycobacteriaceae</taxon>
        <taxon>Mycolicibacterium</taxon>
    </lineage>
</organism>
<gene>
    <name evidence="1" type="ORF">K9U37_07775</name>
</gene>
<protein>
    <submittedName>
        <fullName evidence="1">Uncharacterized protein</fullName>
    </submittedName>
</protein>
<reference evidence="1" key="1">
    <citation type="journal article" date="2022" name="ISME J.">
        <title>Identification of active gaseous-alkane degraders at natural gas seeps.</title>
        <authorList>
            <person name="Farhan Ul Haque M."/>
            <person name="Hernandez M."/>
            <person name="Crombie A.T."/>
            <person name="Murrell J.C."/>
        </authorList>
    </citation>
    <scope>NUCLEOTIDE SEQUENCE</scope>
    <source>
        <strain evidence="1">ANDR5</strain>
    </source>
</reference>
<name>A0ABS9YUI2_9MYCO</name>
<sequence>MATHRGQLSTSTRMVSRLSPMARTAALFIRGNAASPGYEYHPAGE</sequence>
<keyword evidence="2" id="KW-1185">Reference proteome</keyword>
<evidence type="ECO:0000313" key="1">
    <source>
        <dbReference type="EMBL" id="MCI4674807.1"/>
    </source>
</evidence>
<dbReference type="EMBL" id="JAIVFL010000001">
    <property type="protein sequence ID" value="MCI4674807.1"/>
    <property type="molecule type" value="Genomic_DNA"/>
</dbReference>
<evidence type="ECO:0000313" key="2">
    <source>
        <dbReference type="Proteomes" id="UP001139068"/>
    </source>
</evidence>
<accession>A0ABS9YUI2</accession>